<keyword evidence="8" id="KW-1185">Reference proteome</keyword>
<feature type="region of interest" description="Disordered" evidence="5">
    <location>
        <begin position="178"/>
        <end position="199"/>
    </location>
</feature>
<feature type="signal peptide" evidence="6">
    <location>
        <begin position="1"/>
        <end position="20"/>
    </location>
</feature>
<comment type="similarity">
    <text evidence="2">Belongs to the dermatopontin family.</text>
</comment>
<dbReference type="GO" id="GO:0030199">
    <property type="term" value="P:collagen fibril organization"/>
    <property type="evidence" value="ECO:0007669"/>
    <property type="project" value="TreeGrafter"/>
</dbReference>
<dbReference type="OrthoDB" id="5975249at2759"/>
<accession>A0A8C4XC77</accession>
<dbReference type="Pfam" id="PF14704">
    <property type="entry name" value="DERM"/>
    <property type="match status" value="1"/>
</dbReference>
<dbReference type="Proteomes" id="UP000694620">
    <property type="component" value="Chromosome 17"/>
</dbReference>
<dbReference type="GO" id="GO:0005615">
    <property type="term" value="C:extracellular space"/>
    <property type="evidence" value="ECO:0007669"/>
    <property type="project" value="TreeGrafter"/>
</dbReference>
<dbReference type="PANTHER" id="PTHR15040">
    <property type="entry name" value="DERMATOPONTIN-RELATED"/>
    <property type="match status" value="1"/>
</dbReference>
<evidence type="ECO:0000256" key="3">
    <source>
        <dbReference type="ARBA" id="ARBA00022525"/>
    </source>
</evidence>
<dbReference type="GO" id="GO:0031012">
    <property type="term" value="C:extracellular matrix"/>
    <property type="evidence" value="ECO:0007669"/>
    <property type="project" value="TreeGrafter"/>
</dbReference>
<dbReference type="RefSeq" id="XP_028678537.1">
    <property type="nucleotide sequence ID" value="XM_028822704.1"/>
</dbReference>
<evidence type="ECO:0000256" key="2">
    <source>
        <dbReference type="ARBA" id="ARBA00008712"/>
    </source>
</evidence>
<reference evidence="7" key="2">
    <citation type="submission" date="2025-08" db="UniProtKB">
        <authorList>
            <consortium name="Ensembl"/>
        </authorList>
    </citation>
    <scope>IDENTIFICATION</scope>
</reference>
<evidence type="ECO:0000256" key="1">
    <source>
        <dbReference type="ARBA" id="ARBA00004613"/>
    </source>
</evidence>
<evidence type="ECO:0000256" key="4">
    <source>
        <dbReference type="ARBA" id="ARBA00023157"/>
    </source>
</evidence>
<keyword evidence="4" id="KW-1015">Disulfide bond</keyword>
<comment type="subcellular location">
    <subcellularLocation>
        <location evidence="1">Secreted</location>
    </subcellularLocation>
</comment>
<dbReference type="GeneTree" id="ENSGT00390000010760"/>
<dbReference type="InterPro" id="IPR026645">
    <property type="entry name" value="Dermatopontin"/>
</dbReference>
<proteinExistence type="inferred from homology"/>
<dbReference type="GeneID" id="114667409"/>
<feature type="chain" id="PRO_5034175625" evidence="6">
    <location>
        <begin position="21"/>
        <end position="199"/>
    </location>
</feature>
<name>A0A8C4XC77_ERPCA</name>
<gene>
    <name evidence="7" type="primary">LOC114667409</name>
</gene>
<evidence type="ECO:0000313" key="7">
    <source>
        <dbReference type="Ensembl" id="ENSECRP00000021197.1"/>
    </source>
</evidence>
<dbReference type="Ensembl" id="ENSECRT00000021656.1">
    <property type="protein sequence ID" value="ENSECRP00000021197.1"/>
    <property type="gene ID" value="ENSECRG00000014276.1"/>
</dbReference>
<dbReference type="PANTHER" id="PTHR15040:SF3">
    <property type="entry name" value="SI:DKEY-14D8.6-RELATED"/>
    <property type="match status" value="1"/>
</dbReference>
<organism evidence="7 8">
    <name type="scientific">Erpetoichthys calabaricus</name>
    <name type="common">Rope fish</name>
    <name type="synonym">Calamoichthys calabaricus</name>
    <dbReference type="NCBI Taxonomy" id="27687"/>
    <lineage>
        <taxon>Eukaryota</taxon>
        <taxon>Metazoa</taxon>
        <taxon>Chordata</taxon>
        <taxon>Craniata</taxon>
        <taxon>Vertebrata</taxon>
        <taxon>Euteleostomi</taxon>
        <taxon>Actinopterygii</taxon>
        <taxon>Polypteriformes</taxon>
        <taxon>Polypteridae</taxon>
        <taxon>Erpetoichthys</taxon>
    </lineage>
</organism>
<keyword evidence="3" id="KW-0964">Secreted</keyword>
<feature type="compositionally biased region" description="Basic and acidic residues" evidence="5">
    <location>
        <begin position="180"/>
        <end position="191"/>
    </location>
</feature>
<keyword evidence="6" id="KW-0732">Signal</keyword>
<dbReference type="AlphaFoldDB" id="A0A8C4XC77"/>
<sequence>MRDVTLHLLLIAIAGVAVNGQELRWQNDYDKPLHFMCPTDGSINYIKSIHHNHAEDCLWDLSCKPTFDSYPRCSWSNYVNWFDEEFYYSCPGNSVMSGMYSYHENKQEDRRWKFYCCDEPGVCSYDCYWTNFVNNFDEMFETSVPAHYYLTGAGSYHDNGKEDRRWKYRFCTRSACTRQEGQEGEKGHEGQGEDSGPLA</sequence>
<reference evidence="7" key="3">
    <citation type="submission" date="2025-09" db="UniProtKB">
        <authorList>
            <consortium name="Ensembl"/>
        </authorList>
    </citation>
    <scope>IDENTIFICATION</scope>
</reference>
<evidence type="ECO:0000256" key="5">
    <source>
        <dbReference type="SAM" id="MobiDB-lite"/>
    </source>
</evidence>
<evidence type="ECO:0000313" key="8">
    <source>
        <dbReference type="Proteomes" id="UP000694620"/>
    </source>
</evidence>
<protein>
    <submittedName>
        <fullName evidence="7">Si:dkey-14d8.7</fullName>
    </submittedName>
</protein>
<reference evidence="7" key="1">
    <citation type="submission" date="2021-06" db="EMBL/GenBank/DDBJ databases">
        <authorList>
            <consortium name="Wellcome Sanger Institute Data Sharing"/>
        </authorList>
    </citation>
    <scope>NUCLEOTIDE SEQUENCE [LARGE SCALE GENOMIC DNA]</scope>
</reference>
<evidence type="ECO:0000256" key="6">
    <source>
        <dbReference type="SAM" id="SignalP"/>
    </source>
</evidence>